<organism evidence="2">
    <name type="scientific">Anguilla anguilla</name>
    <name type="common">European freshwater eel</name>
    <name type="synonym">Muraena anguilla</name>
    <dbReference type="NCBI Taxonomy" id="7936"/>
    <lineage>
        <taxon>Eukaryota</taxon>
        <taxon>Metazoa</taxon>
        <taxon>Chordata</taxon>
        <taxon>Craniata</taxon>
        <taxon>Vertebrata</taxon>
        <taxon>Euteleostomi</taxon>
        <taxon>Actinopterygii</taxon>
        <taxon>Neopterygii</taxon>
        <taxon>Teleostei</taxon>
        <taxon>Anguilliformes</taxon>
        <taxon>Anguillidae</taxon>
        <taxon>Anguilla</taxon>
    </lineage>
</organism>
<reference evidence="2" key="1">
    <citation type="submission" date="2014-11" db="EMBL/GenBank/DDBJ databases">
        <authorList>
            <person name="Amaro Gonzalez C."/>
        </authorList>
    </citation>
    <scope>NUCLEOTIDE SEQUENCE</scope>
</reference>
<dbReference type="InterPro" id="IPR025136">
    <property type="entry name" value="MAP3K_TRAF-bd"/>
</dbReference>
<sequence>MFEQPFGAEGSLEKMNNYWDMGQFFTVSMLANDIPKAVQAAEKLFKLKPPIWYASTL</sequence>
<name>A0A0E9TQG5_ANGAN</name>
<dbReference type="EMBL" id="GBXM01053609">
    <property type="protein sequence ID" value="JAH54968.1"/>
    <property type="molecule type" value="Transcribed_RNA"/>
</dbReference>
<proteinExistence type="predicted"/>
<protein>
    <recommendedName>
        <fullName evidence="1">MAP3K TRAFs-binding domain-containing protein</fullName>
    </recommendedName>
</protein>
<dbReference type="Pfam" id="PF13281">
    <property type="entry name" value="MAP3K_TRAF_bd"/>
    <property type="match status" value="1"/>
</dbReference>
<reference evidence="2" key="2">
    <citation type="journal article" date="2015" name="Fish Shellfish Immunol.">
        <title>Early steps in the European eel (Anguilla anguilla)-Vibrio vulnificus interaction in the gills: Role of the RtxA13 toxin.</title>
        <authorList>
            <person name="Callol A."/>
            <person name="Pajuelo D."/>
            <person name="Ebbesson L."/>
            <person name="Teles M."/>
            <person name="MacKenzie S."/>
            <person name="Amaro C."/>
        </authorList>
    </citation>
    <scope>NUCLEOTIDE SEQUENCE</scope>
</reference>
<dbReference type="AlphaFoldDB" id="A0A0E9TQG5"/>
<evidence type="ECO:0000313" key="2">
    <source>
        <dbReference type="EMBL" id="JAH54968.1"/>
    </source>
</evidence>
<evidence type="ECO:0000259" key="1">
    <source>
        <dbReference type="Pfam" id="PF13281"/>
    </source>
</evidence>
<accession>A0A0E9TQG5</accession>
<feature type="domain" description="MAP3K TRAFs-binding" evidence="1">
    <location>
        <begin position="7"/>
        <end position="56"/>
    </location>
</feature>